<sequence length="131" mass="13658">MEAGTGSRSSISPPPLPELRVTVSAAGSSAGRVRCHISIATHAPPHKEREATQESLVKAQAAAPAEGTEPALQTGTCTGAPAPIEPPLPKQPHPSAQPKRPSLMARWLYGCCNRQQAVEPPDEPLDGRSSS</sequence>
<evidence type="ECO:0000313" key="2">
    <source>
        <dbReference type="EMBL" id="CAD9441186.1"/>
    </source>
</evidence>
<dbReference type="EMBL" id="HBGU01024034">
    <property type="protein sequence ID" value="CAD9441186.1"/>
    <property type="molecule type" value="Transcribed_RNA"/>
</dbReference>
<protein>
    <submittedName>
        <fullName evidence="2">Uncharacterized protein</fullName>
    </submittedName>
</protein>
<name>A0A7S2D1C6_9EUKA</name>
<accession>A0A7S2D1C6</accession>
<reference evidence="2" key="1">
    <citation type="submission" date="2021-01" db="EMBL/GenBank/DDBJ databases">
        <authorList>
            <person name="Corre E."/>
            <person name="Pelletier E."/>
            <person name="Niang G."/>
            <person name="Scheremetjew M."/>
            <person name="Finn R."/>
            <person name="Kale V."/>
            <person name="Holt S."/>
            <person name="Cochrane G."/>
            <person name="Meng A."/>
            <person name="Brown T."/>
            <person name="Cohen L."/>
        </authorList>
    </citation>
    <scope>NUCLEOTIDE SEQUENCE</scope>
    <source>
        <strain evidence="2">UTEX LB 985</strain>
    </source>
</reference>
<evidence type="ECO:0000256" key="1">
    <source>
        <dbReference type="SAM" id="MobiDB-lite"/>
    </source>
</evidence>
<feature type="region of interest" description="Disordered" evidence="1">
    <location>
        <begin position="41"/>
        <end position="102"/>
    </location>
</feature>
<gene>
    <name evidence="2" type="ORF">CBRE1094_LOCUS13055</name>
</gene>
<dbReference type="AlphaFoldDB" id="A0A7S2D1C6"/>
<feature type="compositionally biased region" description="Pro residues" evidence="1">
    <location>
        <begin position="83"/>
        <end position="92"/>
    </location>
</feature>
<organism evidence="2">
    <name type="scientific">Haptolina brevifila</name>
    <dbReference type="NCBI Taxonomy" id="156173"/>
    <lineage>
        <taxon>Eukaryota</taxon>
        <taxon>Haptista</taxon>
        <taxon>Haptophyta</taxon>
        <taxon>Prymnesiophyceae</taxon>
        <taxon>Prymnesiales</taxon>
        <taxon>Prymnesiaceae</taxon>
        <taxon>Haptolina</taxon>
    </lineage>
</organism>
<proteinExistence type="predicted"/>